<evidence type="ECO:0000313" key="12">
    <source>
        <dbReference type="Proteomes" id="UP000620124"/>
    </source>
</evidence>
<dbReference type="NCBIfam" id="TIGR00836">
    <property type="entry name" value="amt"/>
    <property type="match status" value="1"/>
</dbReference>
<feature type="domain" description="Ammonium transporter AmtB-like" evidence="10">
    <location>
        <begin position="105"/>
        <end position="510"/>
    </location>
</feature>
<evidence type="ECO:0000259" key="10">
    <source>
        <dbReference type="Pfam" id="PF00909"/>
    </source>
</evidence>
<dbReference type="PROSITE" id="PS01219">
    <property type="entry name" value="AMMONIUM_TRANSP"/>
    <property type="match status" value="1"/>
</dbReference>
<feature type="region of interest" description="Disordered" evidence="9">
    <location>
        <begin position="534"/>
        <end position="558"/>
    </location>
</feature>
<evidence type="ECO:0000256" key="5">
    <source>
        <dbReference type="ARBA" id="ARBA00022989"/>
    </source>
</evidence>
<dbReference type="Gene3D" id="1.10.3430.10">
    <property type="entry name" value="Ammonium transporter AmtB like domains"/>
    <property type="match status" value="1"/>
</dbReference>
<dbReference type="PANTHER" id="PTHR43029">
    <property type="entry name" value="AMMONIUM TRANSPORTER MEP2"/>
    <property type="match status" value="1"/>
</dbReference>
<feature type="transmembrane region" description="Helical" evidence="8">
    <location>
        <begin position="384"/>
        <end position="404"/>
    </location>
</feature>
<evidence type="ECO:0000256" key="1">
    <source>
        <dbReference type="ARBA" id="ARBA00004141"/>
    </source>
</evidence>
<dbReference type="InterPro" id="IPR029020">
    <property type="entry name" value="Ammonium/urea_transptr"/>
</dbReference>
<dbReference type="OrthoDB" id="534912at2759"/>
<dbReference type="Proteomes" id="UP000620124">
    <property type="component" value="Unassembled WGS sequence"/>
</dbReference>
<comment type="similarity">
    <text evidence="2 8">Belongs to the ammonia transporter channel (TC 1.A.11.2) family.</text>
</comment>
<dbReference type="GO" id="GO:0008519">
    <property type="term" value="F:ammonium channel activity"/>
    <property type="evidence" value="ECO:0007669"/>
    <property type="project" value="InterPro"/>
</dbReference>
<evidence type="ECO:0000256" key="6">
    <source>
        <dbReference type="ARBA" id="ARBA00023136"/>
    </source>
</evidence>
<feature type="transmembrane region" description="Helical" evidence="8">
    <location>
        <begin position="224"/>
        <end position="246"/>
    </location>
</feature>
<keyword evidence="3 8" id="KW-0813">Transport</keyword>
<evidence type="ECO:0000256" key="3">
    <source>
        <dbReference type="ARBA" id="ARBA00022448"/>
    </source>
</evidence>
<feature type="transmembrane region" description="Helical" evidence="8">
    <location>
        <begin position="104"/>
        <end position="125"/>
    </location>
</feature>
<protein>
    <recommendedName>
        <fullName evidence="8">Ammonium transporter</fullName>
    </recommendedName>
</protein>
<keyword evidence="4 8" id="KW-0812">Transmembrane</keyword>
<dbReference type="InterPro" id="IPR024041">
    <property type="entry name" value="NH4_transpt_AmtB-like_dom"/>
</dbReference>
<feature type="transmembrane region" description="Helical" evidence="8">
    <location>
        <begin position="416"/>
        <end position="436"/>
    </location>
</feature>
<feature type="transmembrane region" description="Helical" evidence="8">
    <location>
        <begin position="299"/>
        <end position="320"/>
    </location>
</feature>
<feature type="transmembrane region" description="Helical" evidence="8">
    <location>
        <begin position="326"/>
        <end position="345"/>
    </location>
</feature>
<comment type="subcellular location">
    <subcellularLocation>
        <location evidence="8">Cell membrane</location>
        <topology evidence="8">Multi-pass membrane protein</topology>
    </subcellularLocation>
    <subcellularLocation>
        <location evidence="1">Membrane</location>
        <topology evidence="1">Multi-pass membrane protein</topology>
    </subcellularLocation>
</comment>
<name>A0A8H6XPE2_9AGAR</name>
<dbReference type="PANTHER" id="PTHR43029:SF10">
    <property type="entry name" value="AMMONIUM TRANSPORTER MEP2"/>
    <property type="match status" value="1"/>
</dbReference>
<dbReference type="FunFam" id="1.10.3430.10:FF:000003">
    <property type="entry name" value="Ammonium transporter"/>
    <property type="match status" value="1"/>
</dbReference>
<dbReference type="SUPFAM" id="SSF111352">
    <property type="entry name" value="Ammonium transporter"/>
    <property type="match status" value="1"/>
</dbReference>
<dbReference type="EMBL" id="JACAZI010000013">
    <property type="protein sequence ID" value="KAF7345510.1"/>
    <property type="molecule type" value="Genomic_DNA"/>
</dbReference>
<keyword evidence="5 8" id="KW-1133">Transmembrane helix</keyword>
<comment type="caution">
    <text evidence="11">The sequence shown here is derived from an EMBL/GenBank/DDBJ whole genome shotgun (WGS) entry which is preliminary data.</text>
</comment>
<proteinExistence type="inferred from homology"/>
<evidence type="ECO:0000256" key="7">
    <source>
        <dbReference type="ARBA" id="ARBA00023177"/>
    </source>
</evidence>
<evidence type="ECO:0000313" key="11">
    <source>
        <dbReference type="EMBL" id="KAF7345510.1"/>
    </source>
</evidence>
<evidence type="ECO:0000256" key="8">
    <source>
        <dbReference type="RuleBase" id="RU362002"/>
    </source>
</evidence>
<keyword evidence="7 8" id="KW-0924">Ammonia transport</keyword>
<keyword evidence="6 8" id="KW-0472">Membrane</keyword>
<accession>A0A8H6XPE2</accession>
<dbReference type="GO" id="GO:0005886">
    <property type="term" value="C:plasma membrane"/>
    <property type="evidence" value="ECO:0007669"/>
    <property type="project" value="UniProtKB-SubCell"/>
</dbReference>
<dbReference type="Pfam" id="PF00909">
    <property type="entry name" value="Ammonium_transp"/>
    <property type="match status" value="1"/>
</dbReference>
<reference evidence="11" key="1">
    <citation type="submission" date="2020-05" db="EMBL/GenBank/DDBJ databases">
        <title>Mycena genomes resolve the evolution of fungal bioluminescence.</title>
        <authorList>
            <person name="Tsai I.J."/>
        </authorList>
    </citation>
    <scope>NUCLEOTIDE SEQUENCE</scope>
    <source>
        <strain evidence="11">CCC161011</strain>
    </source>
</reference>
<dbReference type="AlphaFoldDB" id="A0A8H6XPE2"/>
<feature type="transmembrane region" description="Helical" evidence="8">
    <location>
        <begin position="357"/>
        <end position="378"/>
    </location>
</feature>
<dbReference type="InterPro" id="IPR001905">
    <property type="entry name" value="Ammonium_transpt"/>
</dbReference>
<organism evidence="11 12">
    <name type="scientific">Mycena venus</name>
    <dbReference type="NCBI Taxonomy" id="2733690"/>
    <lineage>
        <taxon>Eukaryota</taxon>
        <taxon>Fungi</taxon>
        <taxon>Dikarya</taxon>
        <taxon>Basidiomycota</taxon>
        <taxon>Agaricomycotina</taxon>
        <taxon>Agaricomycetes</taxon>
        <taxon>Agaricomycetidae</taxon>
        <taxon>Agaricales</taxon>
        <taxon>Marasmiineae</taxon>
        <taxon>Mycenaceae</taxon>
        <taxon>Mycena</taxon>
    </lineage>
</organism>
<sequence>MIENTVEHLWLMTLTLVEMLMHISVKRRSTSSSGQYEEQSTHCIGAFQRKGGTLCWSSLWAEEAERSAPICQAYLMPNITYDHSGDLVTTAEDGSTVVYNMGDIAWVLCSTALVWIMVPGVGFFYSGLLRRKNALSMIYLSMMTIAVVSFQWFFWGFSLTFSEGANMFIGDLKHFALRGVLEQPSIGSARIPSIVFCVYQLMFAAITPMLAVGGFAERAHLGPLLFFVFAWSTLVYDPIACWTWNSHGWSFVHGSYDFAGGTPVHISSGSAALAISVYLGKRRGYGTEALAYKPHNTTYVILGTIFLWFGWFGFNGGSALSANIRAASACIVTNLAASVGGLTWMAWDYRIEKKWSAVGFCSGAIAGLVAITPGSGFVGSPASVLFGFMAGTVCNFATQIKFFAGYDDSLDVFASHAVGGIVGNLLTALFAQASVAHYDGFTVIPGGWLDHHWIQLAWHVADSVAGLMYSFVMTTIILWIMHFIPGLRLRVSEETEELGIDEADMGEYAYDYVGLESDTRPLVGHATATAMNMDPHGENHYMKERNSQNSTGQRSYGL</sequence>
<feature type="transmembrane region" description="Helical" evidence="8">
    <location>
        <begin position="191"/>
        <end position="212"/>
    </location>
</feature>
<dbReference type="InterPro" id="IPR018047">
    <property type="entry name" value="Ammonium_transpt_CS"/>
</dbReference>
<feature type="compositionally biased region" description="Basic and acidic residues" evidence="9">
    <location>
        <begin position="535"/>
        <end position="546"/>
    </location>
</feature>
<keyword evidence="12" id="KW-1185">Reference proteome</keyword>
<feature type="transmembrane region" description="Helical" evidence="8">
    <location>
        <begin position="258"/>
        <end position="279"/>
    </location>
</feature>
<evidence type="ECO:0000256" key="2">
    <source>
        <dbReference type="ARBA" id="ARBA00005887"/>
    </source>
</evidence>
<evidence type="ECO:0000256" key="9">
    <source>
        <dbReference type="SAM" id="MobiDB-lite"/>
    </source>
</evidence>
<gene>
    <name evidence="11" type="ORF">MVEN_01569500</name>
</gene>
<evidence type="ECO:0000256" key="4">
    <source>
        <dbReference type="ARBA" id="ARBA00022692"/>
    </source>
</evidence>
<feature type="transmembrane region" description="Helical" evidence="8">
    <location>
        <begin position="456"/>
        <end position="480"/>
    </location>
</feature>
<feature type="compositionally biased region" description="Polar residues" evidence="9">
    <location>
        <begin position="547"/>
        <end position="558"/>
    </location>
</feature>
<feature type="transmembrane region" description="Helical" evidence="8">
    <location>
        <begin position="137"/>
        <end position="157"/>
    </location>
</feature>